<dbReference type="PANTHER" id="PTHR42879">
    <property type="entry name" value="3-OXOACYL-(ACYL-CARRIER-PROTEIN) REDUCTASE"/>
    <property type="match status" value="1"/>
</dbReference>
<dbReference type="SUPFAM" id="SSF51735">
    <property type="entry name" value="NAD(P)-binding Rossmann-fold domains"/>
    <property type="match status" value="1"/>
</dbReference>
<organism evidence="2 3">
    <name type="scientific">Streptomyces prunicolor</name>
    <dbReference type="NCBI Taxonomy" id="67348"/>
    <lineage>
        <taxon>Bacteria</taxon>
        <taxon>Bacillati</taxon>
        <taxon>Actinomycetota</taxon>
        <taxon>Actinomycetes</taxon>
        <taxon>Kitasatosporales</taxon>
        <taxon>Streptomycetaceae</taxon>
        <taxon>Streptomyces</taxon>
    </lineage>
</organism>
<evidence type="ECO:0000313" key="2">
    <source>
        <dbReference type="EMBL" id="MDV7217341.1"/>
    </source>
</evidence>
<gene>
    <name evidence="2" type="ORF">R5A26_15410</name>
</gene>
<evidence type="ECO:0000313" key="3">
    <source>
        <dbReference type="Proteomes" id="UP001187346"/>
    </source>
</evidence>
<comment type="caution">
    <text evidence="2">The sequence shown here is derived from an EMBL/GenBank/DDBJ whole genome shotgun (WGS) entry which is preliminary data.</text>
</comment>
<evidence type="ECO:0000256" key="1">
    <source>
        <dbReference type="ARBA" id="ARBA00006484"/>
    </source>
</evidence>
<reference evidence="2 3" key="1">
    <citation type="submission" date="2023-10" db="EMBL/GenBank/DDBJ databases">
        <title>Characterization of rhizosphere-enriched actinobacteria from wheat plants lab-grown on chernevaya soil.</title>
        <authorList>
            <person name="Tikhonova E.N."/>
            <person name="Konopkin A."/>
            <person name="Kravchenko I.K."/>
        </authorList>
    </citation>
    <scope>NUCLEOTIDE SEQUENCE [LARGE SCALE GENOMIC DNA]</scope>
    <source>
        <strain evidence="2 3">RR29</strain>
    </source>
</reference>
<dbReference type="Gene3D" id="3.40.50.720">
    <property type="entry name" value="NAD(P)-binding Rossmann-like Domain"/>
    <property type="match status" value="1"/>
</dbReference>
<comment type="similarity">
    <text evidence="1">Belongs to the short-chain dehydrogenases/reductases (SDR) family.</text>
</comment>
<dbReference type="InterPro" id="IPR050259">
    <property type="entry name" value="SDR"/>
</dbReference>
<dbReference type="PRINTS" id="PR00081">
    <property type="entry name" value="GDHRDH"/>
</dbReference>
<proteinExistence type="inferred from homology"/>
<dbReference type="Pfam" id="PF13561">
    <property type="entry name" value="adh_short_C2"/>
    <property type="match status" value="1"/>
</dbReference>
<name>A0ABU4FBH9_9ACTN</name>
<keyword evidence="3" id="KW-1185">Reference proteome</keyword>
<sequence>MDLGLNGQVAVVTGASRGIGLAIVRALVAEGVTVYAGARNSSAGLEELAAKGSVRVVPVDLGEASGPARLVEAAGDRIDILVNNVGSAPARTGGFLAVTDEEWLTTLNLNLLAAVRTTRSALPVMLARGRGSIVSICSVNAALPDPAVIDYSASKAALAGFSKALSKEVGPKGIRVNTVSPGPVETDLWLGDGGVAATVSEATGMKPQDVIDNATRTTVTGRFSRPAEIADVVLLLAADRTANVTGADITVDGGFIPTW</sequence>
<dbReference type="CDD" id="cd05233">
    <property type="entry name" value="SDR_c"/>
    <property type="match status" value="1"/>
</dbReference>
<dbReference type="InterPro" id="IPR036291">
    <property type="entry name" value="NAD(P)-bd_dom_sf"/>
</dbReference>
<dbReference type="PROSITE" id="PS00061">
    <property type="entry name" value="ADH_SHORT"/>
    <property type="match status" value="1"/>
</dbReference>
<dbReference type="RefSeq" id="WP_317771690.1">
    <property type="nucleotide sequence ID" value="NZ_JAWMAJ010000043.1"/>
</dbReference>
<dbReference type="EMBL" id="JAWMAJ010000043">
    <property type="protein sequence ID" value="MDV7217341.1"/>
    <property type="molecule type" value="Genomic_DNA"/>
</dbReference>
<accession>A0ABU4FBH9</accession>
<protein>
    <submittedName>
        <fullName evidence="2">SDR family oxidoreductase</fullName>
    </submittedName>
</protein>
<dbReference type="InterPro" id="IPR002347">
    <property type="entry name" value="SDR_fam"/>
</dbReference>
<dbReference type="PRINTS" id="PR00080">
    <property type="entry name" value="SDRFAMILY"/>
</dbReference>
<dbReference type="InterPro" id="IPR020904">
    <property type="entry name" value="Sc_DH/Rdtase_CS"/>
</dbReference>
<dbReference type="Proteomes" id="UP001187346">
    <property type="component" value="Unassembled WGS sequence"/>
</dbReference>